<gene>
    <name evidence="2" type="ORF">HNY73_002793</name>
</gene>
<sequence>MSLSACSRVSVTEANHLLRGSSVPLSNERLALQPEKNNGWLVIEELHTLPATLENPVKHFSCLCKTELLHVLFQLPQPFRQNHNHRIARHSCGSPAKNNLSISPPKRKEDDPKNNISRGVLGQGHRKPVPSDFSKAFQGPVLFVGIRWNF</sequence>
<organism evidence="2 3">
    <name type="scientific">Argiope bruennichi</name>
    <name type="common">Wasp spider</name>
    <name type="synonym">Aranea bruennichi</name>
    <dbReference type="NCBI Taxonomy" id="94029"/>
    <lineage>
        <taxon>Eukaryota</taxon>
        <taxon>Metazoa</taxon>
        <taxon>Ecdysozoa</taxon>
        <taxon>Arthropoda</taxon>
        <taxon>Chelicerata</taxon>
        <taxon>Arachnida</taxon>
        <taxon>Araneae</taxon>
        <taxon>Araneomorphae</taxon>
        <taxon>Entelegynae</taxon>
        <taxon>Araneoidea</taxon>
        <taxon>Araneidae</taxon>
        <taxon>Argiope</taxon>
    </lineage>
</organism>
<feature type="region of interest" description="Disordered" evidence="1">
    <location>
        <begin position="88"/>
        <end position="132"/>
    </location>
</feature>
<accession>A0A8T0FW13</accession>
<reference evidence="2" key="1">
    <citation type="journal article" date="2020" name="bioRxiv">
        <title>Chromosome-level reference genome of the European wasp spider Argiope bruennichi: a resource for studies on range expansion and evolutionary adaptation.</title>
        <authorList>
            <person name="Sheffer M.M."/>
            <person name="Hoppe A."/>
            <person name="Krehenwinkel H."/>
            <person name="Uhl G."/>
            <person name="Kuss A.W."/>
            <person name="Jensen L."/>
            <person name="Jensen C."/>
            <person name="Gillespie R.G."/>
            <person name="Hoff K.J."/>
            <person name="Prost S."/>
        </authorList>
    </citation>
    <scope>NUCLEOTIDE SEQUENCE</scope>
</reference>
<evidence type="ECO:0000313" key="2">
    <source>
        <dbReference type="EMBL" id="KAF8794872.1"/>
    </source>
</evidence>
<dbReference type="Proteomes" id="UP000807504">
    <property type="component" value="Unassembled WGS sequence"/>
</dbReference>
<dbReference type="AlphaFoldDB" id="A0A8T0FW13"/>
<reference evidence="2" key="2">
    <citation type="submission" date="2020-06" db="EMBL/GenBank/DDBJ databases">
        <authorList>
            <person name="Sheffer M."/>
        </authorList>
    </citation>
    <scope>NUCLEOTIDE SEQUENCE</scope>
</reference>
<comment type="caution">
    <text evidence="2">The sequence shown here is derived from an EMBL/GenBank/DDBJ whole genome shotgun (WGS) entry which is preliminary data.</text>
</comment>
<protein>
    <submittedName>
        <fullName evidence="2">Uncharacterized protein</fullName>
    </submittedName>
</protein>
<dbReference type="EMBL" id="JABXBU010000002">
    <property type="protein sequence ID" value="KAF8794872.1"/>
    <property type="molecule type" value="Genomic_DNA"/>
</dbReference>
<keyword evidence="3" id="KW-1185">Reference proteome</keyword>
<evidence type="ECO:0000313" key="3">
    <source>
        <dbReference type="Proteomes" id="UP000807504"/>
    </source>
</evidence>
<proteinExistence type="predicted"/>
<name>A0A8T0FW13_ARGBR</name>
<evidence type="ECO:0000256" key="1">
    <source>
        <dbReference type="SAM" id="MobiDB-lite"/>
    </source>
</evidence>